<dbReference type="InterPro" id="IPR008971">
    <property type="entry name" value="HSP40/DnaJ_pept-bd"/>
</dbReference>
<organism evidence="5 6">
    <name type="scientific">Prymnesium parvum</name>
    <name type="common">Toxic golden alga</name>
    <dbReference type="NCBI Taxonomy" id="97485"/>
    <lineage>
        <taxon>Eukaryota</taxon>
        <taxon>Haptista</taxon>
        <taxon>Haptophyta</taxon>
        <taxon>Prymnesiophyceae</taxon>
        <taxon>Prymnesiales</taxon>
        <taxon>Prymnesiaceae</taxon>
        <taxon>Prymnesium</taxon>
    </lineage>
</organism>
<evidence type="ECO:0000259" key="4">
    <source>
        <dbReference type="PROSITE" id="PS50076"/>
    </source>
</evidence>
<protein>
    <recommendedName>
        <fullName evidence="4">J domain-containing protein</fullName>
    </recommendedName>
</protein>
<dbReference type="EMBL" id="JBGBPQ010000008">
    <property type="protein sequence ID" value="KAL1520515.1"/>
    <property type="molecule type" value="Genomic_DNA"/>
</dbReference>
<keyword evidence="2" id="KW-0175">Coiled coil</keyword>
<dbReference type="Pfam" id="PF01556">
    <property type="entry name" value="DnaJ_C"/>
    <property type="match status" value="1"/>
</dbReference>
<evidence type="ECO:0000256" key="2">
    <source>
        <dbReference type="SAM" id="Coils"/>
    </source>
</evidence>
<dbReference type="GO" id="GO:0006457">
    <property type="term" value="P:protein folding"/>
    <property type="evidence" value="ECO:0007669"/>
    <property type="project" value="InterPro"/>
</dbReference>
<keyword evidence="1" id="KW-0143">Chaperone</keyword>
<gene>
    <name evidence="5" type="ORF">AB1Y20_022093</name>
</gene>
<dbReference type="PROSITE" id="PS50076">
    <property type="entry name" value="DNAJ_2"/>
    <property type="match status" value="1"/>
</dbReference>
<dbReference type="SUPFAM" id="SSF46565">
    <property type="entry name" value="Chaperone J-domain"/>
    <property type="match status" value="1"/>
</dbReference>
<evidence type="ECO:0000256" key="3">
    <source>
        <dbReference type="SAM" id="MobiDB-lite"/>
    </source>
</evidence>
<feature type="region of interest" description="Disordered" evidence="3">
    <location>
        <begin position="648"/>
        <end position="689"/>
    </location>
</feature>
<feature type="domain" description="J" evidence="4">
    <location>
        <begin position="94"/>
        <end position="164"/>
    </location>
</feature>
<keyword evidence="6" id="KW-1185">Reference proteome</keyword>
<dbReference type="Gene3D" id="1.10.287.110">
    <property type="entry name" value="DnaJ domain"/>
    <property type="match status" value="1"/>
</dbReference>
<dbReference type="Gene3D" id="2.60.260.20">
    <property type="entry name" value="Urease metallochaperone UreE, N-terminal domain"/>
    <property type="match status" value="1"/>
</dbReference>
<dbReference type="GO" id="GO:0051082">
    <property type="term" value="F:unfolded protein binding"/>
    <property type="evidence" value="ECO:0007669"/>
    <property type="project" value="InterPro"/>
</dbReference>
<dbReference type="AlphaFoldDB" id="A0AB34JEV6"/>
<proteinExistence type="predicted"/>
<dbReference type="InterPro" id="IPR018253">
    <property type="entry name" value="DnaJ_domain_CS"/>
</dbReference>
<reference evidence="5 6" key="1">
    <citation type="journal article" date="2024" name="Science">
        <title>Giant polyketide synthase enzymes in the biosynthesis of giant marine polyether toxins.</title>
        <authorList>
            <person name="Fallon T.R."/>
            <person name="Shende V.V."/>
            <person name="Wierzbicki I.H."/>
            <person name="Pendleton A.L."/>
            <person name="Watervoot N.F."/>
            <person name="Auber R.P."/>
            <person name="Gonzalez D.J."/>
            <person name="Wisecaver J.H."/>
            <person name="Moore B.S."/>
        </authorList>
    </citation>
    <scope>NUCLEOTIDE SEQUENCE [LARGE SCALE GENOMIC DNA]</scope>
    <source>
        <strain evidence="5 6">12B1</strain>
    </source>
</reference>
<evidence type="ECO:0000313" key="5">
    <source>
        <dbReference type="EMBL" id="KAL1520515.1"/>
    </source>
</evidence>
<feature type="compositionally biased region" description="Low complexity" evidence="3">
    <location>
        <begin position="662"/>
        <end position="675"/>
    </location>
</feature>
<feature type="coiled-coil region" evidence="2">
    <location>
        <begin position="783"/>
        <end position="814"/>
    </location>
</feature>
<name>A0AB34JEV6_PRYPA</name>
<sequence length="1121" mass="123536">MGSRHALEVYDPSLARKQQQLASPPAYQPHAPPGGYKPFELSDDAKRRLADALARETEKLRVREEERRRRDPTYNPHAIELNTAAVLGFDKYVDYYATLDVDQFASAAEIRAAYKKLSLALHPDKQSFSTAREREQAVERFHAMTSAYNILSDLATRRQYDQARDNLEAGNEAGLVDVGKVSKPPPTCVDVELTLEQLFKGCRKSVEFTRHEFAGTKWAKTSIESFTVKVNKGELDGAAIWYRNKGDVGTAGRADLVFVVKQTPHETFERLGDDLWYYHKEETAAEKLFFVEFVPVLHVPGSRVRRVVAVGSTLLALLGIDRSQLGEAIVPNFGMPIRDNPAGDASCVGRTRGDLVVKFPIRLPPAPRRLRVAAGLPMPPLALITSTEEGELPRQQIDVLVMHVLLEHVLRYCSRARATSQQEGVRWDGPGSGAPRTDEGWIAASLAAESEHEDEEAEETAKVLGRQGVPLTVGRRVKMLYPRAIGGDDNWHFGHVSAVFPEKQSATVDFGEGQRWTGLARHIVDAFGGEAIETRQEEASSDPPVPPLRAASRALERRLAAIGHIARASHSMDYEHSSLRAACVRVGGMAPSQPGDAARGVMEILSQWLPQLEWRVLHMVGGVEEPLLADEEQYLSSALICLVDAAPDASDAPPREKARASQVPPVEAAAEEQAPLRASSPSPEDGSALHGKAQDWMVCWSPGVRSRRVADVSGEQLHVYRQGELLRGTAASNGWIRLAGAEEWVLRDGSCLGLPEVELVRSISVHERAGLGEDTLVTDTLSAEMARIRTEEEEQQARDALEQLEDEEVEAEELHHGGDAVDLRYLAAGCTSAQGLMQHPSAASFMRCHCNGGLVIAVDEACSLFGQGRARLIPPPSKPSFLTMEELAEIQASHFADDLKIDYDTMRLWSRAQADHYFATGEHLEAQPDSRASEPCLDQNGLRLTLPYLVGLQRAGARMGDWSFLRAAAARSMVHEGVCPPFTALGLPCGSVVAALPSRQWAVRPVLGSAAPYKLSRTKLSEWQTARDVRRARQLIEVERHQVLRRIEEEQAAHRTVQMATSLQNRCAKGLKRGHCPRCNGCDGFSRWPFGPRHPLADMCSRCGCKGEDHELLERAVTPQQ</sequence>
<dbReference type="Pfam" id="PF00226">
    <property type="entry name" value="DnaJ"/>
    <property type="match status" value="1"/>
</dbReference>
<accession>A0AB34JEV6</accession>
<dbReference type="InterPro" id="IPR002939">
    <property type="entry name" value="DnaJ_C"/>
</dbReference>
<comment type="caution">
    <text evidence="5">The sequence shown here is derived from an EMBL/GenBank/DDBJ whole genome shotgun (WGS) entry which is preliminary data.</text>
</comment>
<dbReference type="PRINTS" id="PR00625">
    <property type="entry name" value="JDOMAIN"/>
</dbReference>
<feature type="region of interest" description="Disordered" evidence="3">
    <location>
        <begin position="1"/>
        <end position="41"/>
    </location>
</feature>
<evidence type="ECO:0000313" key="6">
    <source>
        <dbReference type="Proteomes" id="UP001515480"/>
    </source>
</evidence>
<dbReference type="SUPFAM" id="SSF49493">
    <property type="entry name" value="HSP40/DnaJ peptide-binding domain"/>
    <property type="match status" value="1"/>
</dbReference>
<evidence type="ECO:0000256" key="1">
    <source>
        <dbReference type="ARBA" id="ARBA00023186"/>
    </source>
</evidence>
<dbReference type="InterPro" id="IPR051339">
    <property type="entry name" value="DnaJ_subfamily_B"/>
</dbReference>
<dbReference type="GO" id="GO:0051087">
    <property type="term" value="F:protein-folding chaperone binding"/>
    <property type="evidence" value="ECO:0007669"/>
    <property type="project" value="TreeGrafter"/>
</dbReference>
<dbReference type="InterPro" id="IPR036869">
    <property type="entry name" value="J_dom_sf"/>
</dbReference>
<dbReference type="InterPro" id="IPR001623">
    <property type="entry name" value="DnaJ_domain"/>
</dbReference>
<dbReference type="SMART" id="SM00271">
    <property type="entry name" value="DnaJ"/>
    <property type="match status" value="1"/>
</dbReference>
<dbReference type="GO" id="GO:0005829">
    <property type="term" value="C:cytosol"/>
    <property type="evidence" value="ECO:0007669"/>
    <property type="project" value="TreeGrafter"/>
</dbReference>
<dbReference type="Proteomes" id="UP001515480">
    <property type="component" value="Unassembled WGS sequence"/>
</dbReference>
<dbReference type="PANTHER" id="PTHR24078:SF553">
    <property type="entry name" value="DNAJ HOMOLOG SUBFAMILY B MEMBER 5"/>
    <property type="match status" value="1"/>
</dbReference>
<dbReference type="PANTHER" id="PTHR24078">
    <property type="entry name" value="DNAJ HOMOLOG SUBFAMILY C MEMBER"/>
    <property type="match status" value="1"/>
</dbReference>
<dbReference type="PROSITE" id="PS00636">
    <property type="entry name" value="DNAJ_1"/>
    <property type="match status" value="1"/>
</dbReference>
<dbReference type="CDD" id="cd06257">
    <property type="entry name" value="DnaJ"/>
    <property type="match status" value="1"/>
</dbReference>